<evidence type="ECO:0000256" key="6">
    <source>
        <dbReference type="ARBA" id="ARBA00023126"/>
    </source>
</evidence>
<organism evidence="9 10">
    <name type="scientific">Intoshia linei</name>
    <dbReference type="NCBI Taxonomy" id="1819745"/>
    <lineage>
        <taxon>Eukaryota</taxon>
        <taxon>Metazoa</taxon>
        <taxon>Spiralia</taxon>
        <taxon>Lophotrochozoa</taxon>
        <taxon>Mesozoa</taxon>
        <taxon>Orthonectida</taxon>
        <taxon>Rhopaluridae</taxon>
        <taxon>Intoshia</taxon>
    </lineage>
</organism>
<keyword evidence="10" id="KW-1185">Reference proteome</keyword>
<dbReference type="InterPro" id="IPR008927">
    <property type="entry name" value="6-PGluconate_DH-like_C_sf"/>
</dbReference>
<sequence>MRRYSELMGLGLYFIGCGISGGEIGARYGPSMMPGGSSDAWDHIKPLFQCISAKVDNVPCCDFVGGGGSGHYVKMVHNGIEYGDMQVIAEVYAILKDVAGLSNDELSKTFEEWNKSELDSYLIEITANIFKFRDPDGKHLIDKIRDAAGQKGTGKWSGIDALNDGVPLTLIVESVFARCLSSLKNERVKASAILVGPPTKKFTGDVKELIECTRQALYAAKIISYTQGFMTMRAASDNYKWDLNMGAIASMWRGGCIIRSTFLGNIKNAFDNKPKLQNLLFDDFFKTAIVNAQEGWRKTVVIATQFGIPIPCLSSALSFYDGYRSKWVPANLTQAQRDYFGSHTYELLSNPGNFVHTNWTGYDQ</sequence>
<dbReference type="InterPro" id="IPR013328">
    <property type="entry name" value="6PGD_dom2"/>
</dbReference>
<dbReference type="EC" id="1.1.1.44" evidence="7"/>
<dbReference type="SMART" id="SM01350">
    <property type="entry name" value="6PGD"/>
    <property type="match status" value="1"/>
</dbReference>
<dbReference type="GO" id="GO:0050661">
    <property type="term" value="F:NADP binding"/>
    <property type="evidence" value="ECO:0007669"/>
    <property type="project" value="InterPro"/>
</dbReference>
<evidence type="ECO:0000256" key="3">
    <source>
        <dbReference type="ARBA" id="ARBA00011738"/>
    </source>
</evidence>
<feature type="domain" description="6-phosphogluconate dehydrogenase C-terminal" evidence="8">
    <location>
        <begin position="70"/>
        <end position="360"/>
    </location>
</feature>
<dbReference type="Pfam" id="PF00393">
    <property type="entry name" value="6PGD"/>
    <property type="match status" value="1"/>
</dbReference>
<dbReference type="OrthoDB" id="434986at2759"/>
<dbReference type="Gene3D" id="3.40.50.720">
    <property type="entry name" value="NAD(P)-binding Rossmann-like Domain"/>
    <property type="match status" value="1"/>
</dbReference>
<dbReference type="SUPFAM" id="SSF51735">
    <property type="entry name" value="NAD(P)-binding Rossmann-fold domains"/>
    <property type="match status" value="1"/>
</dbReference>
<evidence type="ECO:0000256" key="1">
    <source>
        <dbReference type="ARBA" id="ARBA00004874"/>
    </source>
</evidence>
<dbReference type="FunFam" id="1.10.1040.10:FF:000002">
    <property type="entry name" value="6-phosphogluconate dehydrogenase, decarboxylating"/>
    <property type="match status" value="1"/>
</dbReference>
<reference evidence="9 10" key="1">
    <citation type="submission" date="2016-04" db="EMBL/GenBank/DDBJ databases">
        <title>The genome of Intoshia linei affirms orthonectids as highly simplified spiralians.</title>
        <authorList>
            <person name="Mikhailov K.V."/>
            <person name="Slusarev G.S."/>
            <person name="Nikitin M.A."/>
            <person name="Logacheva M.D."/>
            <person name="Penin A."/>
            <person name="Aleoshin V."/>
            <person name="Panchin Y.V."/>
        </authorList>
    </citation>
    <scope>NUCLEOTIDE SEQUENCE [LARGE SCALE GENOMIC DNA]</scope>
    <source>
        <strain evidence="9">Intl2013</strain>
        <tissue evidence="9">Whole animal</tissue>
    </source>
</reference>
<dbReference type="GO" id="GO:0019521">
    <property type="term" value="P:D-gluconate metabolic process"/>
    <property type="evidence" value="ECO:0007669"/>
    <property type="project" value="UniProtKB-KW"/>
</dbReference>
<evidence type="ECO:0000313" key="10">
    <source>
        <dbReference type="Proteomes" id="UP000078046"/>
    </source>
</evidence>
<evidence type="ECO:0000256" key="4">
    <source>
        <dbReference type="ARBA" id="ARBA00023002"/>
    </source>
</evidence>
<dbReference type="Gene3D" id="1.20.5.320">
    <property type="entry name" value="6-Phosphogluconate Dehydrogenase, domain 3"/>
    <property type="match status" value="1"/>
</dbReference>
<dbReference type="InterPro" id="IPR006184">
    <property type="entry name" value="6PGdom_BS"/>
</dbReference>
<comment type="caution">
    <text evidence="9">The sequence shown here is derived from an EMBL/GenBank/DDBJ whole genome shotgun (WGS) entry which is preliminary data.</text>
</comment>
<dbReference type="PROSITE" id="PS00461">
    <property type="entry name" value="6PGD"/>
    <property type="match status" value="1"/>
</dbReference>
<dbReference type="SUPFAM" id="SSF48179">
    <property type="entry name" value="6-phosphogluconate dehydrogenase C-terminal domain-like"/>
    <property type="match status" value="1"/>
</dbReference>
<dbReference type="Gene3D" id="1.10.1040.10">
    <property type="entry name" value="N-(1-d-carboxylethyl)-l-norvaline Dehydrogenase, domain 2"/>
    <property type="match status" value="1"/>
</dbReference>
<dbReference type="NCBIfam" id="TIGR00873">
    <property type="entry name" value="gnd"/>
    <property type="match status" value="1"/>
</dbReference>
<keyword evidence="7" id="KW-0521">NADP</keyword>
<dbReference type="AlphaFoldDB" id="A0A177B4B1"/>
<dbReference type="EMBL" id="LWCA01000332">
    <property type="protein sequence ID" value="OAF69118.1"/>
    <property type="molecule type" value="Genomic_DNA"/>
</dbReference>
<dbReference type="NCBIfam" id="NF006765">
    <property type="entry name" value="PRK09287.1"/>
    <property type="match status" value="1"/>
</dbReference>
<evidence type="ECO:0000313" key="9">
    <source>
        <dbReference type="EMBL" id="OAF69118.1"/>
    </source>
</evidence>
<keyword evidence="6 7" id="KW-0570">Pentose shunt</keyword>
<dbReference type="InterPro" id="IPR006115">
    <property type="entry name" value="6PGDH_NADP-bd"/>
</dbReference>
<protein>
    <recommendedName>
        <fullName evidence="7">6-phosphogluconate dehydrogenase, decarboxylating</fullName>
        <ecNumber evidence="7">1.1.1.44</ecNumber>
    </recommendedName>
</protein>
<evidence type="ECO:0000256" key="5">
    <source>
        <dbReference type="ARBA" id="ARBA00023064"/>
    </source>
</evidence>
<evidence type="ECO:0000256" key="7">
    <source>
        <dbReference type="RuleBase" id="RU000485"/>
    </source>
</evidence>
<comment type="pathway">
    <text evidence="1 7">Carbohydrate degradation; pentose phosphate pathway; D-ribulose 5-phosphate from D-glucose 6-phosphate (oxidative stage): step 3/3.</text>
</comment>
<gene>
    <name evidence="9" type="ORF">A3Q56_03146</name>
</gene>
<dbReference type="Proteomes" id="UP000078046">
    <property type="component" value="Unassembled WGS sequence"/>
</dbReference>
<accession>A0A177B4B1</accession>
<dbReference type="PANTHER" id="PTHR11811">
    <property type="entry name" value="6-PHOSPHOGLUCONATE DEHYDROGENASE"/>
    <property type="match status" value="1"/>
</dbReference>
<dbReference type="UniPathway" id="UPA00115">
    <property type="reaction ID" value="UER00410"/>
</dbReference>
<evidence type="ECO:0000259" key="8">
    <source>
        <dbReference type="SMART" id="SM01350"/>
    </source>
</evidence>
<dbReference type="InterPro" id="IPR036291">
    <property type="entry name" value="NAD(P)-bd_dom_sf"/>
</dbReference>
<dbReference type="InterPro" id="IPR006114">
    <property type="entry name" value="6PGDH_C"/>
</dbReference>
<dbReference type="GO" id="GO:0004616">
    <property type="term" value="F:phosphogluconate dehydrogenase (decarboxylating) activity"/>
    <property type="evidence" value="ECO:0007669"/>
    <property type="project" value="UniProtKB-EC"/>
</dbReference>
<keyword evidence="4 7" id="KW-0560">Oxidoreductase</keyword>
<dbReference type="GO" id="GO:0006098">
    <property type="term" value="P:pentose-phosphate shunt"/>
    <property type="evidence" value="ECO:0007669"/>
    <property type="project" value="UniProtKB-UniPathway"/>
</dbReference>
<comment type="subunit">
    <text evidence="3">Homodimer.</text>
</comment>
<evidence type="ECO:0000256" key="2">
    <source>
        <dbReference type="ARBA" id="ARBA00008419"/>
    </source>
</evidence>
<dbReference type="InterPro" id="IPR006183">
    <property type="entry name" value="Pgluconate_DH"/>
</dbReference>
<comment type="similarity">
    <text evidence="2 7">Belongs to the 6-phosphogluconate dehydrogenase family.</text>
</comment>
<dbReference type="InterPro" id="IPR006113">
    <property type="entry name" value="6PGDH_Gnd/GntZ"/>
</dbReference>
<dbReference type="PRINTS" id="PR00076">
    <property type="entry name" value="6PGDHDRGNASE"/>
</dbReference>
<dbReference type="Pfam" id="PF03446">
    <property type="entry name" value="NAD_binding_2"/>
    <property type="match status" value="1"/>
</dbReference>
<proteinExistence type="inferred from homology"/>
<keyword evidence="5 7" id="KW-0311">Gluconate utilization</keyword>
<name>A0A177B4B1_9BILA</name>
<comment type="catalytic activity">
    <reaction evidence="7">
        <text>6-phospho-D-gluconate + NADP(+) = D-ribulose 5-phosphate + CO2 + NADPH</text>
        <dbReference type="Rhea" id="RHEA:10116"/>
        <dbReference type="ChEBI" id="CHEBI:16526"/>
        <dbReference type="ChEBI" id="CHEBI:57783"/>
        <dbReference type="ChEBI" id="CHEBI:58121"/>
        <dbReference type="ChEBI" id="CHEBI:58349"/>
        <dbReference type="ChEBI" id="CHEBI:58759"/>
        <dbReference type="EC" id="1.1.1.44"/>
    </reaction>
</comment>